<dbReference type="PANTHER" id="PTHR22946:SF9">
    <property type="entry name" value="POLYKETIDE TRANSFERASE AF380"/>
    <property type="match status" value="1"/>
</dbReference>
<keyword evidence="2" id="KW-1133">Transmembrane helix</keyword>
<accession>A0A382K9E5</accession>
<feature type="non-terminal residue" evidence="4">
    <location>
        <position position="250"/>
    </location>
</feature>
<dbReference type="Gene3D" id="3.40.50.1820">
    <property type="entry name" value="alpha/beta hydrolase"/>
    <property type="match status" value="1"/>
</dbReference>
<evidence type="ECO:0000313" key="4">
    <source>
        <dbReference type="EMBL" id="SVC20819.1"/>
    </source>
</evidence>
<dbReference type="AlphaFoldDB" id="A0A382K9E5"/>
<organism evidence="4">
    <name type="scientific">marine metagenome</name>
    <dbReference type="NCBI Taxonomy" id="408172"/>
    <lineage>
        <taxon>unclassified sequences</taxon>
        <taxon>metagenomes</taxon>
        <taxon>ecological metagenomes</taxon>
    </lineage>
</organism>
<sequence length="250" mass="28034">MNTNKHFIPVKQKDMMYRIFIYFYTAIIFLSLSFSVIAEKIKYTSYTPDGFVEIFSGNFKSNPVQLSGELTLPKGEGPFPVVILQHGTADLKRHKKWMKNLKKALIAKNIGVFINDSYKNRKIKGSDLTLAPRVIDGLFSLQAVADHSLVDNKRIGIQGYSYGGMVAFFTAYQGLADIVDAQYAAHMPVYPGCDVVINHMDMTGAPIKMIIAELDDYAPAKDCIDYGPKIGEIIIYEGLHHSFVFEGLKF</sequence>
<dbReference type="GO" id="GO:0016788">
    <property type="term" value="F:hydrolase activity, acting on ester bonds"/>
    <property type="evidence" value="ECO:0007669"/>
    <property type="project" value="UniProtKB-ARBA"/>
</dbReference>
<gene>
    <name evidence="4" type="ORF">METZ01_LOCUS273673</name>
</gene>
<evidence type="ECO:0000256" key="2">
    <source>
        <dbReference type="SAM" id="Phobius"/>
    </source>
</evidence>
<dbReference type="SUPFAM" id="SSF53474">
    <property type="entry name" value="alpha/beta-Hydrolases"/>
    <property type="match status" value="1"/>
</dbReference>
<dbReference type="PANTHER" id="PTHR22946">
    <property type="entry name" value="DIENELACTONE HYDROLASE DOMAIN-CONTAINING PROTEIN-RELATED"/>
    <property type="match status" value="1"/>
</dbReference>
<keyword evidence="1" id="KW-0378">Hydrolase</keyword>
<proteinExistence type="predicted"/>
<name>A0A382K9E5_9ZZZZ</name>
<feature type="transmembrane region" description="Helical" evidence="2">
    <location>
        <begin position="21"/>
        <end position="38"/>
    </location>
</feature>
<evidence type="ECO:0000259" key="3">
    <source>
        <dbReference type="Pfam" id="PF01738"/>
    </source>
</evidence>
<dbReference type="Pfam" id="PF01738">
    <property type="entry name" value="DLH"/>
    <property type="match status" value="1"/>
</dbReference>
<dbReference type="InterPro" id="IPR002925">
    <property type="entry name" value="Dienelactn_hydro"/>
</dbReference>
<dbReference type="EMBL" id="UINC01079119">
    <property type="protein sequence ID" value="SVC20819.1"/>
    <property type="molecule type" value="Genomic_DNA"/>
</dbReference>
<evidence type="ECO:0000256" key="1">
    <source>
        <dbReference type="ARBA" id="ARBA00022801"/>
    </source>
</evidence>
<keyword evidence="2" id="KW-0812">Transmembrane</keyword>
<dbReference type="InterPro" id="IPR050261">
    <property type="entry name" value="FrsA_esterase"/>
</dbReference>
<reference evidence="4" key="1">
    <citation type="submission" date="2018-05" db="EMBL/GenBank/DDBJ databases">
        <authorList>
            <person name="Lanie J.A."/>
            <person name="Ng W.-L."/>
            <person name="Kazmierczak K.M."/>
            <person name="Andrzejewski T.M."/>
            <person name="Davidsen T.M."/>
            <person name="Wayne K.J."/>
            <person name="Tettelin H."/>
            <person name="Glass J.I."/>
            <person name="Rusch D."/>
            <person name="Podicherti R."/>
            <person name="Tsui H.-C.T."/>
            <person name="Winkler M.E."/>
        </authorList>
    </citation>
    <scope>NUCLEOTIDE SEQUENCE</scope>
</reference>
<feature type="domain" description="Dienelactone hydrolase" evidence="3">
    <location>
        <begin position="133"/>
        <end position="244"/>
    </location>
</feature>
<dbReference type="InterPro" id="IPR029058">
    <property type="entry name" value="AB_hydrolase_fold"/>
</dbReference>
<protein>
    <recommendedName>
        <fullName evidence="3">Dienelactone hydrolase domain-containing protein</fullName>
    </recommendedName>
</protein>
<keyword evidence="2" id="KW-0472">Membrane</keyword>